<reference evidence="1" key="2">
    <citation type="journal article" date="2023" name="IMA Fungus">
        <title>Comparative genomic study of the Penicillium genus elucidates a diverse pangenome and 15 lateral gene transfer events.</title>
        <authorList>
            <person name="Petersen C."/>
            <person name="Sorensen T."/>
            <person name="Nielsen M.R."/>
            <person name="Sondergaard T.E."/>
            <person name="Sorensen J.L."/>
            <person name="Fitzpatrick D.A."/>
            <person name="Frisvad J.C."/>
            <person name="Nielsen K.L."/>
        </authorList>
    </citation>
    <scope>NUCLEOTIDE SEQUENCE</scope>
    <source>
        <strain evidence="1">IBT 21472</strain>
    </source>
</reference>
<comment type="caution">
    <text evidence="1">The sequence shown here is derived from an EMBL/GenBank/DDBJ whole genome shotgun (WGS) entry which is preliminary data.</text>
</comment>
<sequence>MLTGEILTANNLSTLIFYLLDNPENFRELRDELYRLDPQELPASPVEYERIPYLMGLYSPNISSYYARRPQVCEIWPLWSSLDSLQIRVDI</sequence>
<evidence type="ECO:0000313" key="2">
    <source>
        <dbReference type="Proteomes" id="UP001147746"/>
    </source>
</evidence>
<dbReference type="EMBL" id="JAPZBO010000002">
    <property type="protein sequence ID" value="KAJ5323209.1"/>
    <property type="molecule type" value="Genomic_DNA"/>
</dbReference>
<dbReference type="Proteomes" id="UP001147746">
    <property type="component" value="Unassembled WGS sequence"/>
</dbReference>
<keyword evidence="2" id="KW-1185">Reference proteome</keyword>
<gene>
    <name evidence="1" type="ORF">N7476_001809</name>
</gene>
<dbReference type="AlphaFoldDB" id="A0A9W9U942"/>
<organism evidence="1 2">
    <name type="scientific">Penicillium atrosanguineum</name>
    <dbReference type="NCBI Taxonomy" id="1132637"/>
    <lineage>
        <taxon>Eukaryota</taxon>
        <taxon>Fungi</taxon>
        <taxon>Dikarya</taxon>
        <taxon>Ascomycota</taxon>
        <taxon>Pezizomycotina</taxon>
        <taxon>Eurotiomycetes</taxon>
        <taxon>Eurotiomycetidae</taxon>
        <taxon>Eurotiales</taxon>
        <taxon>Aspergillaceae</taxon>
        <taxon>Penicillium</taxon>
    </lineage>
</organism>
<evidence type="ECO:0008006" key="3">
    <source>
        <dbReference type="Google" id="ProtNLM"/>
    </source>
</evidence>
<protein>
    <recommendedName>
        <fullName evidence="3">Cytochrome P450</fullName>
    </recommendedName>
</protein>
<reference evidence="1" key="1">
    <citation type="submission" date="2022-12" db="EMBL/GenBank/DDBJ databases">
        <authorList>
            <person name="Petersen C."/>
        </authorList>
    </citation>
    <scope>NUCLEOTIDE SEQUENCE</scope>
    <source>
        <strain evidence="1">IBT 21472</strain>
    </source>
</reference>
<name>A0A9W9U942_9EURO</name>
<evidence type="ECO:0000313" key="1">
    <source>
        <dbReference type="EMBL" id="KAJ5323209.1"/>
    </source>
</evidence>
<proteinExistence type="predicted"/>
<accession>A0A9W9U942</accession>